<evidence type="ECO:0000313" key="3">
    <source>
        <dbReference type="Proteomes" id="UP000218968"/>
    </source>
</evidence>
<dbReference type="Proteomes" id="UP000218968">
    <property type="component" value="Chromosome"/>
</dbReference>
<dbReference type="InterPro" id="IPR029068">
    <property type="entry name" value="Glyas_Bleomycin-R_OHBP_Dase"/>
</dbReference>
<dbReference type="InterPro" id="IPR037523">
    <property type="entry name" value="VOC_core"/>
</dbReference>
<dbReference type="PROSITE" id="PS51819">
    <property type="entry name" value="VOC"/>
    <property type="match status" value="1"/>
</dbReference>
<organism evidence="2 3">
    <name type="scientific">Luteimonas chenhongjianii</name>
    <dbReference type="NCBI Taxonomy" id="2006110"/>
    <lineage>
        <taxon>Bacteria</taxon>
        <taxon>Pseudomonadati</taxon>
        <taxon>Pseudomonadota</taxon>
        <taxon>Gammaproteobacteria</taxon>
        <taxon>Lysobacterales</taxon>
        <taxon>Lysobacteraceae</taxon>
        <taxon>Luteimonas</taxon>
    </lineage>
</organism>
<dbReference type="InterPro" id="IPR041581">
    <property type="entry name" value="Glyoxalase_6"/>
</dbReference>
<dbReference type="Gene3D" id="3.10.180.10">
    <property type="entry name" value="2,3-Dihydroxybiphenyl 1,2-Dioxygenase, domain 1"/>
    <property type="match status" value="1"/>
</dbReference>
<name>A0A290XFB1_9GAMM</name>
<sequence length="146" mass="15434">MDLLVNLDVPDLARAEALYTHAFGLSVGRRFGTAATELCGLPARLYLLHKPAGSIGAGNAPRDYSRHWCPVHLDVVVADLDTALARAERARFAREGEVGDESFGRIVQLADPFGHGWCLLEFGDRGYDAIATATGAGATAAGQTGP</sequence>
<reference evidence="3" key="1">
    <citation type="submission" date="2017-09" db="EMBL/GenBank/DDBJ databases">
        <title>Luteimonas liuhanmingii sp.nov., isolated from the intestinal contents of Tibetan Plateau Pika in Yushu, Qinghai Province, China.</title>
        <authorList>
            <person name="Gui Z."/>
        </authorList>
    </citation>
    <scope>NUCLEOTIDE SEQUENCE [LARGE SCALE GENOMIC DNA]</scope>
    <source>
        <strain evidence="3">100111</strain>
    </source>
</reference>
<accession>A0A290XFB1</accession>
<evidence type="ECO:0000259" key="1">
    <source>
        <dbReference type="PROSITE" id="PS51819"/>
    </source>
</evidence>
<dbReference type="SUPFAM" id="SSF54593">
    <property type="entry name" value="Glyoxalase/Bleomycin resistance protein/Dihydroxybiphenyl dioxygenase"/>
    <property type="match status" value="1"/>
</dbReference>
<proteinExistence type="predicted"/>
<dbReference type="AlphaFoldDB" id="A0A290XFB1"/>
<dbReference type="EMBL" id="CP023406">
    <property type="protein sequence ID" value="ATD67751.1"/>
    <property type="molecule type" value="Genomic_DNA"/>
</dbReference>
<dbReference type="OrthoDB" id="5522469at2"/>
<evidence type="ECO:0000313" key="2">
    <source>
        <dbReference type="EMBL" id="ATD67751.1"/>
    </source>
</evidence>
<feature type="domain" description="VOC" evidence="1">
    <location>
        <begin position="1"/>
        <end position="122"/>
    </location>
</feature>
<dbReference type="KEGG" id="lum:CNR27_10170"/>
<dbReference type="RefSeq" id="WP_096298473.1">
    <property type="nucleotide sequence ID" value="NZ_CP023406.1"/>
</dbReference>
<gene>
    <name evidence="2" type="ORF">CNR27_10170</name>
</gene>
<dbReference type="Pfam" id="PF18029">
    <property type="entry name" value="Glyoxalase_6"/>
    <property type="match status" value="1"/>
</dbReference>
<dbReference type="CDD" id="cd06587">
    <property type="entry name" value="VOC"/>
    <property type="match status" value="1"/>
</dbReference>
<protein>
    <submittedName>
        <fullName evidence="2">Glyoxalase</fullName>
    </submittedName>
</protein>
<keyword evidence="3" id="KW-1185">Reference proteome</keyword>